<dbReference type="AlphaFoldDB" id="A0A1M5I8L7"/>
<name>A0A1M5I8L7_9FLAO</name>
<accession>A0A1M5I8L7</accession>
<reference evidence="2" key="1">
    <citation type="submission" date="2016-11" db="EMBL/GenBank/DDBJ databases">
        <authorList>
            <person name="Varghese N."/>
            <person name="Submissions S."/>
        </authorList>
    </citation>
    <scope>NUCLEOTIDE SEQUENCE [LARGE SCALE GENOMIC DNA]</scope>
    <source>
        <strain evidence="2">DSM 17963</strain>
    </source>
</reference>
<proteinExistence type="predicted"/>
<organism evidence="1 2">
    <name type="scientific">Flavobacterium defluvii</name>
    <dbReference type="NCBI Taxonomy" id="370979"/>
    <lineage>
        <taxon>Bacteria</taxon>
        <taxon>Pseudomonadati</taxon>
        <taxon>Bacteroidota</taxon>
        <taxon>Flavobacteriia</taxon>
        <taxon>Flavobacteriales</taxon>
        <taxon>Flavobacteriaceae</taxon>
        <taxon>Flavobacterium</taxon>
    </lineage>
</organism>
<keyword evidence="2" id="KW-1185">Reference proteome</keyword>
<evidence type="ECO:0000313" key="1">
    <source>
        <dbReference type="EMBL" id="SHG24694.1"/>
    </source>
</evidence>
<sequence>MHKKALISQSFIYFLGEFSKYYSETLLFTTNLKPSP</sequence>
<gene>
    <name evidence="1" type="ORF">SAMN05443663_102311</name>
</gene>
<dbReference type="Proteomes" id="UP000184071">
    <property type="component" value="Unassembled WGS sequence"/>
</dbReference>
<evidence type="ECO:0000313" key="2">
    <source>
        <dbReference type="Proteomes" id="UP000184071"/>
    </source>
</evidence>
<dbReference type="EMBL" id="FQWC01000002">
    <property type="protein sequence ID" value="SHG24694.1"/>
    <property type="molecule type" value="Genomic_DNA"/>
</dbReference>
<protein>
    <submittedName>
        <fullName evidence="1">Uncharacterized protein</fullName>
    </submittedName>
</protein>